<protein>
    <submittedName>
        <fullName evidence="2">Uncharacterized protein</fullName>
    </submittedName>
</protein>
<feature type="compositionally biased region" description="Polar residues" evidence="1">
    <location>
        <begin position="18"/>
        <end position="34"/>
    </location>
</feature>
<dbReference type="AlphaFoldDB" id="A0A0A9DBW0"/>
<dbReference type="EMBL" id="GBRH01216648">
    <property type="protein sequence ID" value="JAD81247.1"/>
    <property type="molecule type" value="Transcribed_RNA"/>
</dbReference>
<reference evidence="2" key="2">
    <citation type="journal article" date="2015" name="Data Brief">
        <title>Shoot transcriptome of the giant reed, Arundo donax.</title>
        <authorList>
            <person name="Barrero R.A."/>
            <person name="Guerrero F.D."/>
            <person name="Moolhuijzen P."/>
            <person name="Goolsby J.A."/>
            <person name="Tidwell J."/>
            <person name="Bellgard S.E."/>
            <person name="Bellgard M.I."/>
        </authorList>
    </citation>
    <scope>NUCLEOTIDE SEQUENCE</scope>
    <source>
        <tissue evidence="2">Shoot tissue taken approximately 20 cm above the soil surface</tissue>
    </source>
</reference>
<proteinExistence type="predicted"/>
<reference evidence="2" key="1">
    <citation type="submission" date="2014-09" db="EMBL/GenBank/DDBJ databases">
        <authorList>
            <person name="Magalhaes I.L.F."/>
            <person name="Oliveira U."/>
            <person name="Santos F.R."/>
            <person name="Vidigal T.H.D.A."/>
            <person name="Brescovit A.D."/>
            <person name="Santos A.J."/>
        </authorList>
    </citation>
    <scope>NUCLEOTIDE SEQUENCE</scope>
    <source>
        <tissue evidence="2">Shoot tissue taken approximately 20 cm above the soil surface</tissue>
    </source>
</reference>
<evidence type="ECO:0000313" key="2">
    <source>
        <dbReference type="EMBL" id="JAD81247.1"/>
    </source>
</evidence>
<sequence>MWMASRYQSVMKRGGTGQISRTQKMSQGTRECGR</sequence>
<feature type="region of interest" description="Disordered" evidence="1">
    <location>
        <begin position="1"/>
        <end position="34"/>
    </location>
</feature>
<organism evidence="2">
    <name type="scientific">Arundo donax</name>
    <name type="common">Giant reed</name>
    <name type="synonym">Donax arundinaceus</name>
    <dbReference type="NCBI Taxonomy" id="35708"/>
    <lineage>
        <taxon>Eukaryota</taxon>
        <taxon>Viridiplantae</taxon>
        <taxon>Streptophyta</taxon>
        <taxon>Embryophyta</taxon>
        <taxon>Tracheophyta</taxon>
        <taxon>Spermatophyta</taxon>
        <taxon>Magnoliopsida</taxon>
        <taxon>Liliopsida</taxon>
        <taxon>Poales</taxon>
        <taxon>Poaceae</taxon>
        <taxon>PACMAD clade</taxon>
        <taxon>Arundinoideae</taxon>
        <taxon>Arundineae</taxon>
        <taxon>Arundo</taxon>
    </lineage>
</organism>
<evidence type="ECO:0000256" key="1">
    <source>
        <dbReference type="SAM" id="MobiDB-lite"/>
    </source>
</evidence>
<name>A0A0A9DBW0_ARUDO</name>
<accession>A0A0A9DBW0</accession>